<dbReference type="RefSeq" id="XP_006671175.1">
    <property type="nucleotide sequence ID" value="XM_006671112.1"/>
</dbReference>
<evidence type="ECO:0000313" key="1">
    <source>
        <dbReference type="EMBL" id="EGX91811.1"/>
    </source>
</evidence>
<protein>
    <submittedName>
        <fullName evidence="1">Uncharacterized protein</fullName>
    </submittedName>
</protein>
<dbReference type="HOGENOM" id="CLU_1229872_0_0_1"/>
<dbReference type="AlphaFoldDB" id="G3JI08"/>
<sequence>MPYFPSCEATLGGVNGVNWTAARSDGKKSWGPAGGPPLQSLVYLLTFEQDPYYLILEMHWIGGFYYWRILRSKGQNSDERKHRQSLHNPQVGYAVAVLLSLFQEFGCRVPPVGGDDKVQDCWSAATASNTHDTLKSTTIVIHDMSDSLHTTAMQRNTDRTLLSPAPLSWSTTQYNHTWAAYSLNGMSGNATVPIESGNDLWREWLALLLRPQLKPTRRYCIVASL</sequence>
<reference evidence="1 2" key="1">
    <citation type="journal article" date="2011" name="Genome Biol.">
        <title>Genome sequence of the insect pathogenic fungus Cordyceps militaris, a valued traditional Chinese medicine.</title>
        <authorList>
            <person name="Zheng P."/>
            <person name="Xia Y."/>
            <person name="Xiao G."/>
            <person name="Xiong C."/>
            <person name="Hu X."/>
            <person name="Zhang S."/>
            <person name="Zheng H."/>
            <person name="Huang Y."/>
            <person name="Zhou Y."/>
            <person name="Wang S."/>
            <person name="Zhao G.P."/>
            <person name="Liu X."/>
            <person name="St Leger R.J."/>
            <person name="Wang C."/>
        </authorList>
    </citation>
    <scope>NUCLEOTIDE SEQUENCE [LARGE SCALE GENOMIC DNA]</scope>
    <source>
        <strain evidence="1 2">CM01</strain>
    </source>
</reference>
<name>G3JI08_CORMM</name>
<dbReference type="KEGG" id="cmt:CCM_05968"/>
<dbReference type="InParanoid" id="G3JI08"/>
<proteinExistence type="predicted"/>
<organism evidence="1 2">
    <name type="scientific">Cordyceps militaris (strain CM01)</name>
    <name type="common">Caterpillar fungus</name>
    <dbReference type="NCBI Taxonomy" id="983644"/>
    <lineage>
        <taxon>Eukaryota</taxon>
        <taxon>Fungi</taxon>
        <taxon>Dikarya</taxon>
        <taxon>Ascomycota</taxon>
        <taxon>Pezizomycotina</taxon>
        <taxon>Sordariomycetes</taxon>
        <taxon>Hypocreomycetidae</taxon>
        <taxon>Hypocreales</taxon>
        <taxon>Cordycipitaceae</taxon>
        <taxon>Cordyceps</taxon>
    </lineage>
</organism>
<evidence type="ECO:0000313" key="2">
    <source>
        <dbReference type="Proteomes" id="UP000001610"/>
    </source>
</evidence>
<keyword evidence="2" id="KW-1185">Reference proteome</keyword>
<gene>
    <name evidence="1" type="ORF">CCM_05968</name>
</gene>
<accession>G3JI08</accession>
<dbReference type="EMBL" id="JH126402">
    <property type="protein sequence ID" value="EGX91811.1"/>
    <property type="molecule type" value="Genomic_DNA"/>
</dbReference>
<dbReference type="VEuPathDB" id="FungiDB:CCM_05968"/>
<dbReference type="GeneID" id="18167986"/>
<dbReference type="Proteomes" id="UP000001610">
    <property type="component" value="Unassembled WGS sequence"/>
</dbReference>